<keyword evidence="2" id="KW-0963">Cytoplasm</keyword>
<protein>
    <submittedName>
        <fullName evidence="6">[SSU ribosomal protein S18P]-alanine acetyltransferase</fullName>
    </submittedName>
</protein>
<name>A0A4R7JJ27_9GAMM</name>
<dbReference type="RefSeq" id="WP_166646097.1">
    <property type="nucleotide sequence ID" value="NZ_SOAX01000007.1"/>
</dbReference>
<dbReference type="InterPro" id="IPR006464">
    <property type="entry name" value="AcTrfase_RimI/Ard1"/>
</dbReference>
<dbReference type="InterPro" id="IPR000182">
    <property type="entry name" value="GNAT_dom"/>
</dbReference>
<evidence type="ECO:0000256" key="3">
    <source>
        <dbReference type="ARBA" id="ARBA00022679"/>
    </source>
</evidence>
<dbReference type="PANTHER" id="PTHR43420">
    <property type="entry name" value="ACETYLTRANSFERASE"/>
    <property type="match status" value="1"/>
</dbReference>
<proteinExistence type="inferred from homology"/>
<dbReference type="Pfam" id="PF00583">
    <property type="entry name" value="Acetyltransf_1"/>
    <property type="match status" value="1"/>
</dbReference>
<evidence type="ECO:0000256" key="4">
    <source>
        <dbReference type="ARBA" id="ARBA00023315"/>
    </source>
</evidence>
<dbReference type="GO" id="GO:0005840">
    <property type="term" value="C:ribosome"/>
    <property type="evidence" value="ECO:0007669"/>
    <property type="project" value="UniProtKB-KW"/>
</dbReference>
<evidence type="ECO:0000313" key="7">
    <source>
        <dbReference type="Proteomes" id="UP000295830"/>
    </source>
</evidence>
<dbReference type="GO" id="GO:0008080">
    <property type="term" value="F:N-acetyltransferase activity"/>
    <property type="evidence" value="ECO:0007669"/>
    <property type="project" value="InterPro"/>
</dbReference>
<dbReference type="AlphaFoldDB" id="A0A4R7JJ27"/>
<feature type="domain" description="N-acetyltransferase" evidence="5">
    <location>
        <begin position="14"/>
        <end position="158"/>
    </location>
</feature>
<keyword evidence="7" id="KW-1185">Reference proteome</keyword>
<evidence type="ECO:0000259" key="5">
    <source>
        <dbReference type="PROSITE" id="PS51186"/>
    </source>
</evidence>
<comment type="caution">
    <text evidence="6">The sequence shown here is derived from an EMBL/GenBank/DDBJ whole genome shotgun (WGS) entry which is preliminary data.</text>
</comment>
<dbReference type="Gene3D" id="3.40.630.30">
    <property type="match status" value="1"/>
</dbReference>
<dbReference type="SUPFAM" id="SSF55729">
    <property type="entry name" value="Acyl-CoA N-acyltransferases (Nat)"/>
    <property type="match status" value="1"/>
</dbReference>
<evidence type="ECO:0000256" key="1">
    <source>
        <dbReference type="ARBA" id="ARBA00005395"/>
    </source>
</evidence>
<gene>
    <name evidence="6" type="ORF">DES49_2866</name>
</gene>
<dbReference type="EMBL" id="SOAX01000007">
    <property type="protein sequence ID" value="TDT37902.1"/>
    <property type="molecule type" value="Genomic_DNA"/>
</dbReference>
<dbReference type="InterPro" id="IPR050680">
    <property type="entry name" value="YpeA/RimI_acetyltransf"/>
</dbReference>
<accession>A0A4R7JJ27</accession>
<dbReference type="PROSITE" id="PS51186">
    <property type="entry name" value="GNAT"/>
    <property type="match status" value="1"/>
</dbReference>
<dbReference type="Proteomes" id="UP000295830">
    <property type="component" value="Unassembled WGS sequence"/>
</dbReference>
<reference evidence="6 7" key="1">
    <citation type="submission" date="2019-03" db="EMBL/GenBank/DDBJ databases">
        <title>Genomic Encyclopedia of Type Strains, Phase IV (KMG-IV): sequencing the most valuable type-strain genomes for metagenomic binning, comparative biology and taxonomic classification.</title>
        <authorList>
            <person name="Goeker M."/>
        </authorList>
    </citation>
    <scope>NUCLEOTIDE SEQUENCE [LARGE SCALE GENOMIC DNA]</scope>
    <source>
        <strain evidence="6 7">DSM 15505</strain>
    </source>
</reference>
<dbReference type="InterPro" id="IPR016181">
    <property type="entry name" value="Acyl_CoA_acyltransferase"/>
</dbReference>
<keyword evidence="3 6" id="KW-0808">Transferase</keyword>
<evidence type="ECO:0000313" key="6">
    <source>
        <dbReference type="EMBL" id="TDT37902.1"/>
    </source>
</evidence>
<keyword evidence="6" id="KW-0689">Ribosomal protein</keyword>
<evidence type="ECO:0000256" key="2">
    <source>
        <dbReference type="ARBA" id="ARBA00022490"/>
    </source>
</evidence>
<dbReference type="NCBIfam" id="TIGR01575">
    <property type="entry name" value="rimI"/>
    <property type="match status" value="1"/>
</dbReference>
<comment type="similarity">
    <text evidence="1">Belongs to the acetyltransferase family. RimI subfamily.</text>
</comment>
<dbReference type="CDD" id="cd04301">
    <property type="entry name" value="NAT_SF"/>
    <property type="match status" value="1"/>
</dbReference>
<sequence>MVSERSFRLKGAESTFGRLGEADLPAILDIERGGYGYPWSEAQFLDCMGEGFEAWGSFFGGRLTGYLVHWQVLDEAHLMNLCVDRSHTRQGIGRQLLRHWISRMTCQNMGELILEVRESNLGAQALYRSEGFVQVGERPDYYPDGGKRESAIIMMLRL</sequence>
<dbReference type="PANTHER" id="PTHR43420:SF12">
    <property type="entry name" value="N-ACETYLTRANSFERASE DOMAIN-CONTAINING PROTEIN"/>
    <property type="match status" value="1"/>
</dbReference>
<organism evidence="6 7">
    <name type="scientific">Halospina denitrificans</name>
    <dbReference type="NCBI Taxonomy" id="332522"/>
    <lineage>
        <taxon>Bacteria</taxon>
        <taxon>Pseudomonadati</taxon>
        <taxon>Pseudomonadota</taxon>
        <taxon>Gammaproteobacteria</taxon>
        <taxon>Halospina</taxon>
    </lineage>
</organism>
<keyword evidence="6" id="KW-0687">Ribonucleoprotein</keyword>
<keyword evidence="4" id="KW-0012">Acyltransferase</keyword>